<evidence type="ECO:0000256" key="4">
    <source>
        <dbReference type="ARBA" id="ARBA00023125"/>
    </source>
</evidence>
<dbReference type="EMBL" id="CAJHIT010000008">
    <property type="protein sequence ID" value="CAD6504319.1"/>
    <property type="molecule type" value="Genomic_DNA"/>
</dbReference>
<evidence type="ECO:0000256" key="1">
    <source>
        <dbReference type="ARBA" id="ARBA00004123"/>
    </source>
</evidence>
<evidence type="ECO:0000259" key="6">
    <source>
        <dbReference type="Pfam" id="PF07034"/>
    </source>
</evidence>
<feature type="domain" description="Origin recognition complex subunit 3 winged helix C-terminal" evidence="7">
    <location>
        <begin position="649"/>
        <end position="752"/>
    </location>
</feature>
<reference evidence="8" key="1">
    <citation type="submission" date="2020-10" db="EMBL/GenBank/DDBJ databases">
        <authorList>
            <person name="Muller C M."/>
        </authorList>
    </citation>
    <scope>NUCLEOTIDE SEQUENCE</scope>
    <source>
        <strain evidence="8">THUN-12</strain>
    </source>
</reference>
<keyword evidence="4" id="KW-0238">DNA-binding</keyword>
<name>A0A9W4D592_BLUGR</name>
<dbReference type="Pfam" id="PF18137">
    <property type="entry name" value="WHD_ORC"/>
    <property type="match status" value="1"/>
</dbReference>
<evidence type="ECO:0000313" key="9">
    <source>
        <dbReference type="Proteomes" id="UP000683417"/>
    </source>
</evidence>
<proteinExistence type="inferred from homology"/>
<dbReference type="InterPro" id="IPR045667">
    <property type="entry name" value="ORC3_N"/>
</dbReference>
<dbReference type="Proteomes" id="UP000683417">
    <property type="component" value="Unassembled WGS sequence"/>
</dbReference>
<dbReference type="InterPro" id="IPR020795">
    <property type="entry name" value="ORC3"/>
</dbReference>
<dbReference type="GO" id="GO:0006270">
    <property type="term" value="P:DNA replication initiation"/>
    <property type="evidence" value="ECO:0007669"/>
    <property type="project" value="TreeGrafter"/>
</dbReference>
<organism evidence="8 9">
    <name type="scientific">Blumeria graminis f. sp. triticale</name>
    <dbReference type="NCBI Taxonomy" id="1689686"/>
    <lineage>
        <taxon>Eukaryota</taxon>
        <taxon>Fungi</taxon>
        <taxon>Dikarya</taxon>
        <taxon>Ascomycota</taxon>
        <taxon>Pezizomycotina</taxon>
        <taxon>Leotiomycetes</taxon>
        <taxon>Erysiphales</taxon>
        <taxon>Erysiphaceae</taxon>
        <taxon>Blumeria</taxon>
    </lineage>
</organism>
<dbReference type="GO" id="GO:0005656">
    <property type="term" value="C:nuclear pre-replicative complex"/>
    <property type="evidence" value="ECO:0007669"/>
    <property type="project" value="TreeGrafter"/>
</dbReference>
<dbReference type="CDD" id="cd20704">
    <property type="entry name" value="Orc3"/>
    <property type="match status" value="1"/>
</dbReference>
<comment type="similarity">
    <text evidence="2">Belongs to the ORC3 family.</text>
</comment>
<evidence type="ECO:0000256" key="3">
    <source>
        <dbReference type="ARBA" id="ARBA00022705"/>
    </source>
</evidence>
<dbReference type="AlphaFoldDB" id="A0A9W4D592"/>
<evidence type="ECO:0000256" key="5">
    <source>
        <dbReference type="ARBA" id="ARBA00023242"/>
    </source>
</evidence>
<evidence type="ECO:0000313" key="8">
    <source>
        <dbReference type="EMBL" id="CAD6504319.1"/>
    </source>
</evidence>
<dbReference type="PANTHER" id="PTHR12748:SF0">
    <property type="entry name" value="ORIGIN RECOGNITION COMPLEX SUBUNIT 3"/>
    <property type="match status" value="1"/>
</dbReference>
<comment type="caution">
    <text evidence="8">The sequence shown here is derived from an EMBL/GenBank/DDBJ whole genome shotgun (WGS) entry which is preliminary data.</text>
</comment>
<gene>
    <name evidence="8" type="ORF">BGTH12_LOCUS5677</name>
</gene>
<dbReference type="GO" id="GO:0005664">
    <property type="term" value="C:nuclear origin of replication recognition complex"/>
    <property type="evidence" value="ECO:0007669"/>
    <property type="project" value="InterPro"/>
</dbReference>
<dbReference type="GO" id="GO:0003688">
    <property type="term" value="F:DNA replication origin binding"/>
    <property type="evidence" value="ECO:0007669"/>
    <property type="project" value="TreeGrafter"/>
</dbReference>
<evidence type="ECO:0000256" key="2">
    <source>
        <dbReference type="ARBA" id="ARBA00010977"/>
    </source>
</evidence>
<keyword evidence="3" id="KW-0235">DNA replication</keyword>
<accession>A0A9W4D592</accession>
<dbReference type="PANTHER" id="PTHR12748">
    <property type="entry name" value="ORIGIN RECOGNITION COMPLEX SUBUNIT 3"/>
    <property type="match status" value="1"/>
</dbReference>
<comment type="subcellular location">
    <subcellularLocation>
        <location evidence="1">Nucleus</location>
    </subcellularLocation>
</comment>
<dbReference type="Pfam" id="PF07034">
    <property type="entry name" value="ORC3_N"/>
    <property type="match status" value="1"/>
</dbReference>
<dbReference type="InterPro" id="IPR040855">
    <property type="entry name" value="ORC_WH_C"/>
</dbReference>
<feature type="domain" description="Origin recognition complex subunit 3 N-terminal" evidence="6">
    <location>
        <begin position="65"/>
        <end position="387"/>
    </location>
</feature>
<sequence>MLRETKLKSISLIRYKVDFFIKVSHHSHVAYRRGARKGAMSDHEMTNANSIDPLDYEACYVYKSQHEVSHIAPRPKKRRKITRVSNISGASEISDVLNFRPLLRGIENQQCCRLRSELFANSWAVTEARIQEILNDANNETLDSILEFVLNAGWEEDSYTIPTGFIVTGPNISSQEFLFNQISSRLRAHINGSVVIIRSTDVSNIKSVLKQLIRDAISQGSEILDDNSSYNIENGRKLLNFDLKILHNFVKQHGSTAITIAFQDSEAFDTKIVGELVALFSSWRNRIPFVLIFGIATSVGLFRERISRAATTRLYGIQFEVEQTSSLLERIFLRVVAGAKVPLRLGPDLISAILERQQDHVQSIQAFVAALKYAYMCHFYYDALSVLNLTGKSIQLSSILQKEHFEAVRMLKSFRNFIEDNVCTNSSREQMQLAQMLLTDDKVLLDEIKRSITTKNLSVIHLLRIIHVLITVSPEAPPKIYIFQKAFRDGVEDLGLVQKLISSLKRMIPSELSDFIKKIKDAVYGGAPELDLSGWADEENEFFTELTNIQEKIYALEEASLGVGHRLKSSYTIHNKGLRTTVVAQRIQLSYEESTLTSEDKKYTALVDQLTQLLNNFFKFNKLEPEFLHEVWTFDSVQRFREAFTPRPRAAIERALSTPSDYLNNFEKSSRGSSARPQATAMLYQMYLESGALINTYDLWKVFSNAITTSSDQKLDERDTLVFFYQAIANLKMLGMLKQSKRKADHLAKLAWKGL</sequence>
<keyword evidence="5" id="KW-0539">Nucleus</keyword>
<protein>
    <submittedName>
        <fullName evidence="8">BgTH12-06050</fullName>
    </submittedName>
</protein>
<evidence type="ECO:0000259" key="7">
    <source>
        <dbReference type="Pfam" id="PF18137"/>
    </source>
</evidence>
<dbReference type="GO" id="GO:0031261">
    <property type="term" value="C:DNA replication preinitiation complex"/>
    <property type="evidence" value="ECO:0007669"/>
    <property type="project" value="TreeGrafter"/>
</dbReference>